<dbReference type="EMBL" id="UGXH01000001">
    <property type="protein sequence ID" value="SUG53010.1"/>
    <property type="molecule type" value="Genomic_DNA"/>
</dbReference>
<keyword evidence="3" id="KW-0805">Transcription regulation</keyword>
<dbReference type="NCBIfam" id="NF010256">
    <property type="entry name" value="PRK13702.1"/>
    <property type="match status" value="1"/>
</dbReference>
<reference evidence="8" key="1">
    <citation type="journal article" date="2018" name="Genome Biol.">
        <title>SKESA: strategic k-mer extension for scrupulous assemblies.</title>
        <authorList>
            <person name="Souvorov A."/>
            <person name="Agarwala R."/>
            <person name="Lipman D.J."/>
        </authorList>
    </citation>
    <scope>NUCLEOTIDE SEQUENCE</scope>
    <source>
        <strain evidence="9">11-1391</strain>
        <strain evidence="8">Salmonella enterica</strain>
    </source>
</reference>
<reference evidence="8" key="3">
    <citation type="submission" date="2019-10" db="EMBL/GenBank/DDBJ databases">
        <authorList>
            <consortium name="NCBI Pathogen Detection Project"/>
        </authorList>
    </citation>
    <scope>NUCLEOTIDE SEQUENCE</scope>
    <source>
        <strain evidence="9">11-1391</strain>
        <strain evidence="8">Salmonella enterica</strain>
    </source>
</reference>
<keyword evidence="4" id="KW-0238">DNA-binding</keyword>
<proteinExistence type="predicted"/>
<dbReference type="Proteomes" id="UP000254633">
    <property type="component" value="Unassembled WGS sequence"/>
</dbReference>
<gene>
    <name evidence="9" type="ORF">G0D47_21245</name>
    <name evidence="8" type="ORF">GB480_22845</name>
    <name evidence="10" type="ORF">NCTC10060_00038</name>
</gene>
<evidence type="ECO:0000313" key="11">
    <source>
        <dbReference type="Proteomes" id="UP000254633"/>
    </source>
</evidence>
<accession>A0A379TSC8</accession>
<organism evidence="10 11">
    <name type="scientific">Salmonella diarizonae</name>
    <dbReference type="NCBI Taxonomy" id="59204"/>
    <lineage>
        <taxon>Bacteria</taxon>
        <taxon>Pseudomonadati</taxon>
        <taxon>Pseudomonadota</taxon>
        <taxon>Gammaproteobacteria</taxon>
        <taxon>Enterobacterales</taxon>
        <taxon>Enterobacteriaceae</taxon>
        <taxon>Salmonella</taxon>
    </lineage>
</organism>
<evidence type="ECO:0000256" key="7">
    <source>
        <dbReference type="SAM" id="MobiDB-lite"/>
    </source>
</evidence>
<dbReference type="EMBL" id="DAAHJH010000031">
    <property type="protein sequence ID" value="HAB6341670.1"/>
    <property type="molecule type" value="Genomic_DNA"/>
</dbReference>
<dbReference type="GO" id="GO:0003677">
    <property type="term" value="F:DNA binding"/>
    <property type="evidence" value="ECO:0007669"/>
    <property type="project" value="UniProtKB-KW"/>
</dbReference>
<dbReference type="InterPro" id="IPR019661">
    <property type="entry name" value="RepA2"/>
</dbReference>
<evidence type="ECO:0000256" key="3">
    <source>
        <dbReference type="ARBA" id="ARBA00023015"/>
    </source>
</evidence>
<dbReference type="RefSeq" id="WP_023233709.1">
    <property type="nucleotide sequence ID" value="NZ_DACWWF010000017.1"/>
</dbReference>
<feature type="compositionally biased region" description="Basic and acidic residues" evidence="7">
    <location>
        <begin position="26"/>
        <end position="38"/>
    </location>
</feature>
<dbReference type="GO" id="GO:0006276">
    <property type="term" value="P:plasmid maintenance"/>
    <property type="evidence" value="ECO:0007669"/>
    <property type="project" value="UniProtKB-KW"/>
</dbReference>
<protein>
    <recommendedName>
        <fullName evidence="6">Protein CopB</fullName>
    </recommendedName>
</protein>
<evidence type="ECO:0000256" key="5">
    <source>
        <dbReference type="ARBA" id="ARBA00023163"/>
    </source>
</evidence>
<name>A0A379TSC8_SALDZ</name>
<feature type="region of interest" description="Disordered" evidence="7">
    <location>
        <begin position="1"/>
        <end position="38"/>
    </location>
</feature>
<dbReference type="Pfam" id="PF10723">
    <property type="entry name" value="RepB-RCR_reg"/>
    <property type="match status" value="1"/>
</dbReference>
<sequence>MSDAVNPATSSKKTKRPYRKGNPIPSKERQQAYLSRKSETHKALSAVIRIPLKKKLEQFAAEEGITQAEMIERLIESEIIRRSENL</sequence>
<keyword evidence="5" id="KW-0804">Transcription</keyword>
<evidence type="ECO:0000256" key="1">
    <source>
        <dbReference type="ARBA" id="ARBA00022491"/>
    </source>
</evidence>
<reference evidence="10 11" key="2">
    <citation type="submission" date="2018-06" db="EMBL/GenBank/DDBJ databases">
        <authorList>
            <consortium name="Pathogen Informatics"/>
            <person name="Doyle S."/>
        </authorList>
    </citation>
    <scope>NUCLEOTIDE SEQUENCE [LARGE SCALE GENOMIC DNA]</scope>
    <source>
        <strain evidence="10 11">NCTC10060</strain>
    </source>
</reference>
<evidence type="ECO:0000256" key="4">
    <source>
        <dbReference type="ARBA" id="ARBA00023125"/>
    </source>
</evidence>
<evidence type="ECO:0000313" key="10">
    <source>
        <dbReference type="EMBL" id="SUG53010.1"/>
    </source>
</evidence>
<evidence type="ECO:0000313" key="9">
    <source>
        <dbReference type="EMBL" id="HAC6767118.1"/>
    </source>
</evidence>
<dbReference type="AlphaFoldDB" id="A0A379TSC8"/>
<keyword evidence="1" id="KW-0678">Repressor</keyword>
<evidence type="ECO:0000256" key="6">
    <source>
        <dbReference type="ARBA" id="ARBA00031853"/>
    </source>
</evidence>
<keyword evidence="2" id="KW-0615">Plasmid copy control</keyword>
<evidence type="ECO:0000256" key="2">
    <source>
        <dbReference type="ARBA" id="ARBA00022689"/>
    </source>
</evidence>
<evidence type="ECO:0000313" key="8">
    <source>
        <dbReference type="EMBL" id="HAB6341670.1"/>
    </source>
</evidence>
<dbReference type="EMBL" id="DAAMII010000033">
    <property type="protein sequence ID" value="HAC6767118.1"/>
    <property type="molecule type" value="Genomic_DNA"/>
</dbReference>